<dbReference type="EMBL" id="JAFBXE010000005">
    <property type="protein sequence ID" value="MBM2412544.1"/>
    <property type="molecule type" value="Genomic_DNA"/>
</dbReference>
<dbReference type="EMBL" id="JAFBXF010000005">
    <property type="protein sequence ID" value="MBM2417219.1"/>
    <property type="molecule type" value="Genomic_DNA"/>
</dbReference>
<evidence type="ECO:0000313" key="4">
    <source>
        <dbReference type="Proteomes" id="UP000809440"/>
    </source>
</evidence>
<evidence type="ECO:0000313" key="2">
    <source>
        <dbReference type="EMBL" id="MBM2417219.1"/>
    </source>
</evidence>
<name>A0A9Q2NRY0_9RHOB</name>
<sequence>MGLAFQIGALAPIVAVGLALIGRLPRQKLQDLPVPQDKPVGALMVFQRTGRIHERPSELSIPDRVYSFEDAQDRVLSMITGKNMSPSTLSLRLCAMTPFWTDVLVEGDVIVQVPTAVLTGRSAGRYRQDHWSGA</sequence>
<accession>A0A9Q2NRY0</accession>
<keyword evidence="4" id="KW-1185">Reference proteome</keyword>
<proteinExistence type="predicted"/>
<organism evidence="1 3">
    <name type="scientific">Marivita cryptomonadis</name>
    <dbReference type="NCBI Taxonomy" id="505252"/>
    <lineage>
        <taxon>Bacteria</taxon>
        <taxon>Pseudomonadati</taxon>
        <taxon>Pseudomonadota</taxon>
        <taxon>Alphaproteobacteria</taxon>
        <taxon>Rhodobacterales</taxon>
        <taxon>Roseobacteraceae</taxon>
        <taxon>Marivita</taxon>
    </lineage>
</organism>
<protein>
    <submittedName>
        <fullName evidence="1">Uncharacterized protein</fullName>
    </submittedName>
</protein>
<evidence type="ECO:0000313" key="3">
    <source>
        <dbReference type="Proteomes" id="UP000755667"/>
    </source>
</evidence>
<dbReference type="Proteomes" id="UP000755667">
    <property type="component" value="Unassembled WGS sequence"/>
</dbReference>
<comment type="caution">
    <text evidence="1">The sequence shown here is derived from an EMBL/GenBank/DDBJ whole genome shotgun (WGS) entry which is preliminary data.</text>
</comment>
<gene>
    <name evidence="1" type="ORF">JQX41_09550</name>
    <name evidence="2" type="ORF">JQX48_09585</name>
</gene>
<dbReference type="GeneID" id="62639561"/>
<reference evidence="1 4" key="1">
    <citation type="submission" date="2021-01" db="EMBL/GenBank/DDBJ databases">
        <title>Diatom-associated Roseobacters Show Island Model of Population Structure.</title>
        <authorList>
            <person name="Qu L."/>
            <person name="Feng X."/>
            <person name="Chen Y."/>
            <person name="Li L."/>
            <person name="Wang X."/>
            <person name="Hu Z."/>
            <person name="Wang H."/>
            <person name="Luo H."/>
        </authorList>
    </citation>
    <scope>NUCLEOTIDE SEQUENCE</scope>
    <source>
        <strain evidence="2 4">CC28-63</strain>
        <strain evidence="1">CC28-69</strain>
    </source>
</reference>
<evidence type="ECO:0000313" key="1">
    <source>
        <dbReference type="EMBL" id="MBM2412544.1"/>
    </source>
</evidence>
<dbReference type="RefSeq" id="WP_085627852.1">
    <property type="nucleotide sequence ID" value="NZ_JAFBWU010000005.1"/>
</dbReference>
<dbReference type="Proteomes" id="UP000809440">
    <property type="component" value="Unassembled WGS sequence"/>
</dbReference>
<dbReference type="AlphaFoldDB" id="A0A9Q2NRY0"/>